<dbReference type="OrthoDB" id="9798629at2"/>
<evidence type="ECO:0000256" key="6">
    <source>
        <dbReference type="ARBA" id="ARBA00022475"/>
    </source>
</evidence>
<keyword evidence="15" id="KW-1185">Reference proteome</keyword>
<comment type="function">
    <text evidence="1">Involved in the TonB-dependent energy-dependent transport of various receptor-bound substrates.</text>
</comment>
<comment type="subcellular location">
    <subcellularLocation>
        <location evidence="2">Cell inner membrane</location>
        <topology evidence="2">Single-pass type II membrane protein</topology>
    </subcellularLocation>
    <subcellularLocation>
        <location evidence="12">Cell membrane</location>
        <topology evidence="12">Single-pass type II membrane protein</topology>
    </subcellularLocation>
</comment>
<feature type="transmembrane region" description="Helical" evidence="13">
    <location>
        <begin position="21"/>
        <end position="41"/>
    </location>
</feature>
<protein>
    <submittedName>
        <fullName evidence="14">Biopolymer transporter ExbD</fullName>
    </submittedName>
</protein>
<reference evidence="14 15" key="1">
    <citation type="submission" date="2016-11" db="EMBL/GenBank/DDBJ databases">
        <title>Sphingorhabdus sp. LPB0140, isolated from marine environment.</title>
        <authorList>
            <person name="Kim E."/>
            <person name="Yi H."/>
        </authorList>
    </citation>
    <scope>NUCLEOTIDE SEQUENCE [LARGE SCALE GENOMIC DNA]</scope>
    <source>
        <strain evidence="14 15">LPB0140</strain>
    </source>
</reference>
<keyword evidence="8 12" id="KW-0812">Transmembrane</keyword>
<dbReference type="GO" id="GO:0005886">
    <property type="term" value="C:plasma membrane"/>
    <property type="evidence" value="ECO:0007669"/>
    <property type="project" value="UniProtKB-SubCell"/>
</dbReference>
<dbReference type="PANTHER" id="PTHR30558:SF12">
    <property type="entry name" value="BIOPOLYMER TRANSPORT PROTEIN EXBD"/>
    <property type="match status" value="1"/>
</dbReference>
<evidence type="ECO:0000256" key="13">
    <source>
        <dbReference type="SAM" id="Phobius"/>
    </source>
</evidence>
<evidence type="ECO:0000256" key="10">
    <source>
        <dbReference type="ARBA" id="ARBA00022989"/>
    </source>
</evidence>
<dbReference type="Pfam" id="PF02472">
    <property type="entry name" value="ExbD"/>
    <property type="match status" value="1"/>
</dbReference>
<keyword evidence="7" id="KW-0997">Cell inner membrane</keyword>
<evidence type="ECO:0000256" key="1">
    <source>
        <dbReference type="ARBA" id="ARBA00003540"/>
    </source>
</evidence>
<gene>
    <name evidence="14" type="ORF">LPB140_04200</name>
</gene>
<evidence type="ECO:0000256" key="7">
    <source>
        <dbReference type="ARBA" id="ARBA00022519"/>
    </source>
</evidence>
<comment type="similarity">
    <text evidence="3 12">Belongs to the ExbD/TolR family.</text>
</comment>
<dbReference type="Proteomes" id="UP000242561">
    <property type="component" value="Chromosome"/>
</dbReference>
<organism evidence="14 15">
    <name type="scientific">Sphingorhabdus lutea</name>
    <dbReference type="NCBI Taxonomy" id="1913578"/>
    <lineage>
        <taxon>Bacteria</taxon>
        <taxon>Pseudomonadati</taxon>
        <taxon>Pseudomonadota</taxon>
        <taxon>Alphaproteobacteria</taxon>
        <taxon>Sphingomonadales</taxon>
        <taxon>Sphingomonadaceae</taxon>
        <taxon>Sphingorhabdus</taxon>
    </lineage>
</organism>
<accession>A0A1L3JAJ4</accession>
<keyword evidence="10 13" id="KW-1133">Transmembrane helix</keyword>
<evidence type="ECO:0000313" key="14">
    <source>
        <dbReference type="EMBL" id="APG62139.1"/>
    </source>
</evidence>
<evidence type="ECO:0000256" key="2">
    <source>
        <dbReference type="ARBA" id="ARBA00004249"/>
    </source>
</evidence>
<dbReference type="AlphaFoldDB" id="A0A1L3JAJ4"/>
<proteinExistence type="inferred from homology"/>
<dbReference type="EMBL" id="CP018154">
    <property type="protein sequence ID" value="APG62139.1"/>
    <property type="molecule type" value="Genomic_DNA"/>
</dbReference>
<evidence type="ECO:0000256" key="11">
    <source>
        <dbReference type="ARBA" id="ARBA00023136"/>
    </source>
</evidence>
<dbReference type="RefSeq" id="WP_072558789.1">
    <property type="nucleotide sequence ID" value="NZ_CP018154.1"/>
</dbReference>
<evidence type="ECO:0000256" key="4">
    <source>
        <dbReference type="ARBA" id="ARBA00011471"/>
    </source>
</evidence>
<keyword evidence="11 13" id="KW-0472">Membrane</keyword>
<dbReference type="KEGG" id="sphl:LPB140_04200"/>
<name>A0A1L3JAJ4_9SPHN</name>
<evidence type="ECO:0000256" key="8">
    <source>
        <dbReference type="ARBA" id="ARBA00022692"/>
    </source>
</evidence>
<evidence type="ECO:0000256" key="12">
    <source>
        <dbReference type="RuleBase" id="RU003879"/>
    </source>
</evidence>
<keyword evidence="6" id="KW-1003">Cell membrane</keyword>
<dbReference type="STRING" id="1913578.LPB140_04200"/>
<evidence type="ECO:0000256" key="9">
    <source>
        <dbReference type="ARBA" id="ARBA00022927"/>
    </source>
</evidence>
<dbReference type="PANTHER" id="PTHR30558">
    <property type="entry name" value="EXBD MEMBRANE COMPONENT OF PMF-DRIVEN MACROMOLECULE IMPORT SYSTEM"/>
    <property type="match status" value="1"/>
</dbReference>
<dbReference type="GO" id="GO:0022857">
    <property type="term" value="F:transmembrane transporter activity"/>
    <property type="evidence" value="ECO:0007669"/>
    <property type="project" value="InterPro"/>
</dbReference>
<dbReference type="InterPro" id="IPR003400">
    <property type="entry name" value="ExbD"/>
</dbReference>
<evidence type="ECO:0000256" key="3">
    <source>
        <dbReference type="ARBA" id="ARBA00005811"/>
    </source>
</evidence>
<dbReference type="GO" id="GO:0015031">
    <property type="term" value="P:protein transport"/>
    <property type="evidence" value="ECO:0007669"/>
    <property type="project" value="UniProtKB-KW"/>
</dbReference>
<evidence type="ECO:0000256" key="5">
    <source>
        <dbReference type="ARBA" id="ARBA00022448"/>
    </source>
</evidence>
<keyword evidence="5 12" id="KW-0813">Transport</keyword>
<sequence>MAISMGEGGEDAPMSEINTTPLVDVMLVLLIIFLITIPVAIQTVKLELPVVEFDPTVMKAENVVLAITTTDSAGRDPGDPAYDGTNPNGECRVYWNIAPIDSEELVNKAADHLKKEIEKLGGEAAIANGDILPEDLPEVHIRGDVNTPYKCIGGAVFQMQMAGYSRIGFISSPVDLNTTAG</sequence>
<comment type="subunit">
    <text evidence="4">The accessory proteins ExbB and ExbD seem to form a complex with TonB.</text>
</comment>
<evidence type="ECO:0000313" key="15">
    <source>
        <dbReference type="Proteomes" id="UP000242561"/>
    </source>
</evidence>
<keyword evidence="9 12" id="KW-0653">Protein transport</keyword>